<evidence type="ECO:0000259" key="2">
    <source>
        <dbReference type="Pfam" id="PF05239"/>
    </source>
</evidence>
<reference evidence="3 4" key="1">
    <citation type="submission" date="2020-04" db="EMBL/GenBank/DDBJ databases">
        <authorList>
            <person name="De Canck E."/>
        </authorList>
    </citation>
    <scope>NUCLEOTIDE SEQUENCE [LARGE SCALE GENOMIC DNA]</scope>
    <source>
        <strain evidence="3 4">LMG 3458</strain>
    </source>
</reference>
<protein>
    <recommendedName>
        <fullName evidence="2">PRC-barrel domain-containing protein</fullName>
    </recommendedName>
</protein>
<feature type="domain" description="PRC-barrel" evidence="2">
    <location>
        <begin position="23"/>
        <end position="99"/>
    </location>
</feature>
<dbReference type="AlphaFoldDB" id="A0A6S6Z6R4"/>
<dbReference type="Proteomes" id="UP000494111">
    <property type="component" value="Unassembled WGS sequence"/>
</dbReference>
<name>A0A6S6Z6R4_9BURK</name>
<gene>
    <name evidence="3" type="ORF">LMG3458_00784</name>
</gene>
<evidence type="ECO:0000256" key="1">
    <source>
        <dbReference type="SAM" id="MobiDB-lite"/>
    </source>
</evidence>
<proteinExistence type="predicted"/>
<dbReference type="RefSeq" id="WP_175191281.1">
    <property type="nucleotide sequence ID" value="NZ_CADIJO010000002.1"/>
</dbReference>
<dbReference type="EMBL" id="CADIJO010000002">
    <property type="protein sequence ID" value="CAB3664831.1"/>
    <property type="molecule type" value="Genomic_DNA"/>
</dbReference>
<dbReference type="PANTHER" id="PTHR36505:SF1">
    <property type="entry name" value="BLR1072 PROTEIN"/>
    <property type="match status" value="1"/>
</dbReference>
<evidence type="ECO:0000313" key="4">
    <source>
        <dbReference type="Proteomes" id="UP000494111"/>
    </source>
</evidence>
<dbReference type="InterPro" id="IPR027275">
    <property type="entry name" value="PRC-brl_dom"/>
</dbReference>
<dbReference type="Pfam" id="PF05239">
    <property type="entry name" value="PRC"/>
    <property type="match status" value="1"/>
</dbReference>
<dbReference type="SUPFAM" id="SSF50346">
    <property type="entry name" value="PRC-barrel domain"/>
    <property type="match status" value="1"/>
</dbReference>
<organism evidence="3 4">
    <name type="scientific">Achromobacter deleyi</name>
    <dbReference type="NCBI Taxonomy" id="1353891"/>
    <lineage>
        <taxon>Bacteria</taxon>
        <taxon>Pseudomonadati</taxon>
        <taxon>Pseudomonadota</taxon>
        <taxon>Betaproteobacteria</taxon>
        <taxon>Burkholderiales</taxon>
        <taxon>Alcaligenaceae</taxon>
        <taxon>Achromobacter</taxon>
    </lineage>
</organism>
<sequence length="134" mass="14914">MEQQQTTNIVGGPKTSAQGPGPEVMAANTLEGNDVYNAEGDTLGDIKAIMIDVPRGRVAYAVLSRGGILGMGEKLFAIPWAALKLDTDRKCFVLHVDKETLKNAPGFDKDNWPRMADETWARDLHKYYNQDIYW</sequence>
<dbReference type="PANTHER" id="PTHR36505">
    <property type="entry name" value="BLR1072 PROTEIN"/>
    <property type="match status" value="1"/>
</dbReference>
<dbReference type="Gene3D" id="2.30.30.240">
    <property type="entry name" value="PRC-barrel domain"/>
    <property type="match status" value="1"/>
</dbReference>
<feature type="region of interest" description="Disordered" evidence="1">
    <location>
        <begin position="1"/>
        <end position="21"/>
    </location>
</feature>
<dbReference type="InterPro" id="IPR011033">
    <property type="entry name" value="PRC_barrel-like_sf"/>
</dbReference>
<evidence type="ECO:0000313" key="3">
    <source>
        <dbReference type="EMBL" id="CAB3664831.1"/>
    </source>
</evidence>
<accession>A0A6S6Z6R4</accession>